<dbReference type="GO" id="GO:0008670">
    <property type="term" value="F:2,4-dienoyl-CoA reductase (NADPH) activity"/>
    <property type="evidence" value="ECO:0007669"/>
    <property type="project" value="TreeGrafter"/>
</dbReference>
<dbReference type="Proteomes" id="UP000053060">
    <property type="component" value="Unassembled WGS sequence"/>
</dbReference>
<dbReference type="EMBL" id="AZXY01000001">
    <property type="protein sequence ID" value="KSZ59970.1"/>
    <property type="molecule type" value="Genomic_DNA"/>
</dbReference>
<feature type="domain" description="NADH:flavin oxidoreductase/NADH oxidase N-terminal" evidence="10">
    <location>
        <begin position="7"/>
        <end position="335"/>
    </location>
</feature>
<sequence length="679" mass="74375">MPSNDPLLSPLHLKHLRLKNRVVSTSHEPAYAENGMPKDRYLRYHEEKARGGLALTMMGGAACIAPESPAFVNNIALYRDEVVPYLAKISDAVHEHGALVMCQVTHAGRRTSNYEGDWLPTISSSGDREPQHRAFPKSAEDWDIERIITAYADAAERCKASGLDGIELMAYSHLLDQFFSPALNHRDDEWGGDFDGRLRFPLEVVRAIRRRVGDDFVVGLRMGVDDERAGGNAMDEGVEAVRRLAAEGIDFLSVIKGNLDSDHTMARVIAPMGTPAAVHLDFAGRVKHELDIPVMHAGRIADLATARYAISEGLLDMVGMTRAHMADPHLMQRVLDREEDRIRPCVGAGYCIDRVYAGSDALCIHNAATGREHQLPHTVTPADQKKRALVVGAGPAGLEAARVLAERGHTVTVLEAGSAPGGQVAIASMPERRRDLIGIIDWRVQECRRLGVSIRYNTYAEADDVLAENPDVVIIATGGIPNTTIVDGPENLLTDTWQILTREIKPGASVLVFDDNGDHPAMSAAEYLADTGSVVEVVTPERMIAPLVGASNYPAYLKKFAEKKVRTTLGARVTGVTRGADRRLEVTLEDEYAHTIETRLVDQIVVEHGTTPIDDLYFDLKDRSRNRGAVDQDALLAGHPQHLEPNPDGTFQLFRVGDAVSSRNIHAAILDAYRLCLTL</sequence>
<proteinExistence type="inferred from homology"/>
<evidence type="ECO:0000256" key="1">
    <source>
        <dbReference type="ARBA" id="ARBA00001917"/>
    </source>
</evidence>
<dbReference type="Gene3D" id="3.50.50.60">
    <property type="entry name" value="FAD/NAD(P)-binding domain"/>
    <property type="match status" value="1"/>
</dbReference>
<evidence type="ECO:0000256" key="2">
    <source>
        <dbReference type="ARBA" id="ARBA00001966"/>
    </source>
</evidence>
<dbReference type="Pfam" id="PF00724">
    <property type="entry name" value="Oxidored_FMN"/>
    <property type="match status" value="1"/>
</dbReference>
<dbReference type="InterPro" id="IPR001155">
    <property type="entry name" value="OxRdtase_FMN_N"/>
</dbReference>
<evidence type="ECO:0000313" key="13">
    <source>
        <dbReference type="Proteomes" id="UP000053060"/>
    </source>
</evidence>
<keyword evidence="6" id="KW-0479">Metal-binding</keyword>
<dbReference type="InterPro" id="IPR036188">
    <property type="entry name" value="FAD/NAD-bd_sf"/>
</dbReference>
<dbReference type="GO" id="GO:0051536">
    <property type="term" value="F:iron-sulfur cluster binding"/>
    <property type="evidence" value="ECO:0007669"/>
    <property type="project" value="UniProtKB-KW"/>
</dbReference>
<feature type="domain" description="FAD/NAD(P)-binding" evidence="11">
    <location>
        <begin position="388"/>
        <end position="632"/>
    </location>
</feature>
<evidence type="ECO:0000256" key="8">
    <source>
        <dbReference type="ARBA" id="ARBA00023004"/>
    </source>
</evidence>
<dbReference type="GO" id="GO:0033543">
    <property type="term" value="P:fatty acid beta-oxidation, unsaturated, even number, reductase/isomerase pathway"/>
    <property type="evidence" value="ECO:0007669"/>
    <property type="project" value="TreeGrafter"/>
</dbReference>
<dbReference type="SUPFAM" id="SSF51905">
    <property type="entry name" value="FAD/NAD(P)-binding domain"/>
    <property type="match status" value="1"/>
</dbReference>
<dbReference type="InterPro" id="IPR023753">
    <property type="entry name" value="FAD/NAD-binding_dom"/>
</dbReference>
<reference evidence="12 13" key="2">
    <citation type="journal article" date="2016" name="Genome Announc.">
        <title>Draft Genome Sequence of a Versatile Hydrocarbon-Degrading Bacterium, Rhodococcus pyridinivorans Strain KG-16, Collected from Oil Fields in India.</title>
        <authorList>
            <person name="Aggarwal R.K."/>
            <person name="Dawar C."/>
            <person name="Phanindranath R."/>
            <person name="Mutnuri L."/>
            <person name="Dayal A.M."/>
        </authorList>
    </citation>
    <scope>NUCLEOTIDE SEQUENCE [LARGE SCALE GENOMIC DNA]</scope>
    <source>
        <strain evidence="12 13">KG-16</strain>
    </source>
</reference>
<comment type="cofactor">
    <cofactor evidence="1">
        <name>FMN</name>
        <dbReference type="ChEBI" id="CHEBI:58210"/>
    </cofactor>
</comment>
<dbReference type="GO" id="GO:0008168">
    <property type="term" value="F:methyltransferase activity"/>
    <property type="evidence" value="ECO:0007669"/>
    <property type="project" value="UniProtKB-KW"/>
</dbReference>
<dbReference type="GO" id="GO:0032259">
    <property type="term" value="P:methylation"/>
    <property type="evidence" value="ECO:0007669"/>
    <property type="project" value="UniProtKB-KW"/>
</dbReference>
<gene>
    <name evidence="12" type="ORF">Z045_00200</name>
</gene>
<keyword evidence="12" id="KW-0489">Methyltransferase</keyword>
<dbReference type="PANTHER" id="PTHR42917:SF2">
    <property type="entry name" value="2,4-DIENOYL-COA REDUCTASE [(2E)-ENOYL-COA-PRODUCING]"/>
    <property type="match status" value="1"/>
</dbReference>
<dbReference type="PANTHER" id="PTHR42917">
    <property type="entry name" value="2,4-DIENOYL-COA REDUCTASE"/>
    <property type="match status" value="1"/>
</dbReference>
<dbReference type="CDD" id="cd04734">
    <property type="entry name" value="OYE_like_3_FMN"/>
    <property type="match status" value="1"/>
</dbReference>
<dbReference type="GO" id="GO:0046872">
    <property type="term" value="F:metal ion binding"/>
    <property type="evidence" value="ECO:0007669"/>
    <property type="project" value="UniProtKB-KW"/>
</dbReference>
<comment type="caution">
    <text evidence="12">The sequence shown here is derived from an EMBL/GenBank/DDBJ whole genome shotgun (WGS) entry which is preliminary data.</text>
</comment>
<keyword evidence="5" id="KW-0288">FMN</keyword>
<dbReference type="RefSeq" id="WP_060650098.1">
    <property type="nucleotide sequence ID" value="NZ_AZXY01000001.1"/>
</dbReference>
<keyword evidence="4" id="KW-0285">Flavoprotein</keyword>
<dbReference type="GO" id="GO:0010181">
    <property type="term" value="F:FMN binding"/>
    <property type="evidence" value="ECO:0007669"/>
    <property type="project" value="InterPro"/>
</dbReference>
<dbReference type="InterPro" id="IPR013785">
    <property type="entry name" value="Aldolase_TIM"/>
</dbReference>
<evidence type="ECO:0000259" key="11">
    <source>
        <dbReference type="Pfam" id="PF07992"/>
    </source>
</evidence>
<dbReference type="PATRIC" id="fig|1441730.3.peg.49"/>
<dbReference type="SUPFAM" id="SSF51395">
    <property type="entry name" value="FMN-linked oxidoreductases"/>
    <property type="match status" value="1"/>
</dbReference>
<evidence type="ECO:0000256" key="7">
    <source>
        <dbReference type="ARBA" id="ARBA00023002"/>
    </source>
</evidence>
<evidence type="ECO:0000256" key="3">
    <source>
        <dbReference type="ARBA" id="ARBA00011048"/>
    </source>
</evidence>
<keyword evidence="9" id="KW-0411">Iron-sulfur</keyword>
<organism evidence="12 13">
    <name type="scientific">Rhodococcus pyridinivorans KG-16</name>
    <dbReference type="NCBI Taxonomy" id="1441730"/>
    <lineage>
        <taxon>Bacteria</taxon>
        <taxon>Bacillati</taxon>
        <taxon>Actinomycetota</taxon>
        <taxon>Actinomycetes</taxon>
        <taxon>Mycobacteriales</taxon>
        <taxon>Nocardiaceae</taxon>
        <taxon>Rhodococcus</taxon>
    </lineage>
</organism>
<evidence type="ECO:0000256" key="6">
    <source>
        <dbReference type="ARBA" id="ARBA00022723"/>
    </source>
</evidence>
<dbReference type="Gene3D" id="3.20.20.70">
    <property type="entry name" value="Aldolase class I"/>
    <property type="match status" value="1"/>
</dbReference>
<dbReference type="InterPro" id="IPR051793">
    <property type="entry name" value="NADH:flavin_oxidoreductase"/>
</dbReference>
<dbReference type="AlphaFoldDB" id="A0A0V9UPP4"/>
<protein>
    <submittedName>
        <fullName evidence="12">N-methylproline demethylase</fullName>
    </submittedName>
</protein>
<evidence type="ECO:0000256" key="9">
    <source>
        <dbReference type="ARBA" id="ARBA00023014"/>
    </source>
</evidence>
<dbReference type="PRINTS" id="PR00411">
    <property type="entry name" value="PNDRDTASEI"/>
</dbReference>
<evidence type="ECO:0000256" key="4">
    <source>
        <dbReference type="ARBA" id="ARBA00022630"/>
    </source>
</evidence>
<name>A0A0V9UPP4_9NOCA</name>
<dbReference type="Pfam" id="PF07992">
    <property type="entry name" value="Pyr_redox_2"/>
    <property type="match status" value="1"/>
</dbReference>
<keyword evidence="12" id="KW-0808">Transferase</keyword>
<comment type="similarity">
    <text evidence="3">In the N-terminal section; belongs to the NADH:flavin oxidoreductase/NADH oxidase family.</text>
</comment>
<evidence type="ECO:0000259" key="10">
    <source>
        <dbReference type="Pfam" id="PF00724"/>
    </source>
</evidence>
<keyword evidence="8" id="KW-0408">Iron</keyword>
<evidence type="ECO:0000313" key="12">
    <source>
        <dbReference type="EMBL" id="KSZ59970.1"/>
    </source>
</evidence>
<reference evidence="13" key="1">
    <citation type="submission" date="2015-01" db="EMBL/GenBank/DDBJ databases">
        <title>Draft genome sequence of Rhodococcus pyridinivorans strain KG-16, a hydrocarbon-degrading bacterium.</title>
        <authorList>
            <person name="Aggarwal R.K."/>
            <person name="Dawar C."/>
        </authorList>
    </citation>
    <scope>NUCLEOTIDE SEQUENCE [LARGE SCALE GENOMIC DNA]</scope>
    <source>
        <strain evidence="13">KG-16</strain>
    </source>
</reference>
<evidence type="ECO:0000256" key="5">
    <source>
        <dbReference type="ARBA" id="ARBA00022643"/>
    </source>
</evidence>
<accession>A0A0V9UPP4</accession>
<dbReference type="Gene3D" id="3.40.50.720">
    <property type="entry name" value="NAD(P)-binding Rossmann-like Domain"/>
    <property type="match status" value="1"/>
</dbReference>
<dbReference type="PRINTS" id="PR00368">
    <property type="entry name" value="FADPNR"/>
</dbReference>
<keyword evidence="7" id="KW-0560">Oxidoreductase</keyword>
<comment type="cofactor">
    <cofactor evidence="2">
        <name>[4Fe-4S] cluster</name>
        <dbReference type="ChEBI" id="CHEBI:49883"/>
    </cofactor>
</comment>